<name>A0A0N8KQ65_9EURY</name>
<accession>A0A0N8KQ65</accession>
<dbReference type="Pfam" id="PF03683">
    <property type="entry name" value="UPF0175"/>
    <property type="match status" value="1"/>
</dbReference>
<comment type="similarity">
    <text evidence="1">Belongs to the UPF0175 family.</text>
</comment>
<dbReference type="EMBL" id="LKCM01000388">
    <property type="protein sequence ID" value="KPQ41274.1"/>
    <property type="molecule type" value="Genomic_DNA"/>
</dbReference>
<protein>
    <submittedName>
        <fullName evidence="2">Uncharacterized protein</fullName>
    </submittedName>
</protein>
<gene>
    <name evidence="2" type="ORF">MPEBLZ_04178</name>
</gene>
<organism evidence="2 3">
    <name type="scientific">Candidatus Methanoperedens nitratireducens</name>
    <dbReference type="NCBI Taxonomy" id="1392998"/>
    <lineage>
        <taxon>Archaea</taxon>
        <taxon>Methanobacteriati</taxon>
        <taxon>Methanobacteriota</taxon>
        <taxon>Stenosarchaea group</taxon>
        <taxon>Methanomicrobia</taxon>
        <taxon>Methanosarcinales</taxon>
        <taxon>ANME-2 cluster</taxon>
        <taxon>Candidatus Methanoperedentaceae</taxon>
        <taxon>Candidatus Methanoperedens</taxon>
    </lineage>
</organism>
<comment type="caution">
    <text evidence="2">The sequence shown here is derived from an EMBL/GenBank/DDBJ whole genome shotgun (WGS) entry which is preliminary data.</text>
</comment>
<dbReference type="Proteomes" id="UP000050360">
    <property type="component" value="Unassembled WGS sequence"/>
</dbReference>
<reference evidence="2 3" key="1">
    <citation type="submission" date="2015-09" db="EMBL/GenBank/DDBJ databases">
        <title>A metagenomics-based metabolic model of nitrate-dependent anaerobic oxidation of methane by Methanoperedens-like archaea.</title>
        <authorList>
            <person name="Arshad A."/>
            <person name="Speth D.R."/>
            <person name="De Graaf R.M."/>
            <person name="Op Den Camp H.J."/>
            <person name="Jetten M.S."/>
            <person name="Welte C.U."/>
        </authorList>
    </citation>
    <scope>NUCLEOTIDE SEQUENCE [LARGE SCALE GENOMIC DNA]</scope>
</reference>
<sequence>MSESLVHESIDILTKSKFFGSKEKLLDEAVRTLLEVKPSFKIEIAVELYKKGTISMSRASEIAGVSGEGFKEILSSRGIVRKIKAPTSEKMKKEVDLILQR</sequence>
<dbReference type="PANTHER" id="PTHR37525">
    <property type="entry name" value="UPF0175 PROTEIN SSL1255"/>
    <property type="match status" value="1"/>
</dbReference>
<evidence type="ECO:0000313" key="2">
    <source>
        <dbReference type="EMBL" id="KPQ41274.1"/>
    </source>
</evidence>
<dbReference type="PANTHER" id="PTHR37525:SF1">
    <property type="entry name" value="UPF0175 PROTEIN SSL1255"/>
    <property type="match status" value="1"/>
</dbReference>
<evidence type="ECO:0000256" key="1">
    <source>
        <dbReference type="ARBA" id="ARBA00005651"/>
    </source>
</evidence>
<dbReference type="InterPro" id="IPR005368">
    <property type="entry name" value="UPF0175"/>
</dbReference>
<dbReference type="AlphaFoldDB" id="A0A0N8KQ65"/>
<dbReference type="InterPro" id="IPR052264">
    <property type="entry name" value="UPF0175_domain"/>
</dbReference>
<evidence type="ECO:0000313" key="3">
    <source>
        <dbReference type="Proteomes" id="UP000050360"/>
    </source>
</evidence>
<proteinExistence type="inferred from homology"/>